<dbReference type="Pfam" id="PF11312">
    <property type="entry name" value="Methyltransf_34"/>
    <property type="match status" value="1"/>
</dbReference>
<evidence type="ECO:0000313" key="3">
    <source>
        <dbReference type="Proteomes" id="UP001165120"/>
    </source>
</evidence>
<keyword evidence="3" id="KW-1185">Reference proteome</keyword>
<dbReference type="EMBL" id="BSXN01000166">
    <property type="protein sequence ID" value="GME67404.1"/>
    <property type="molecule type" value="Genomic_DNA"/>
</dbReference>
<dbReference type="Proteomes" id="UP001165120">
    <property type="component" value="Unassembled WGS sequence"/>
</dbReference>
<proteinExistence type="predicted"/>
<feature type="compositionally biased region" description="Basic residues" evidence="1">
    <location>
        <begin position="1"/>
        <end position="10"/>
    </location>
</feature>
<gene>
    <name evidence="2" type="ORF">Cboi02_000082800</name>
</gene>
<organism evidence="2 3">
    <name type="scientific">Candida boidinii</name>
    <name type="common">Yeast</name>
    <dbReference type="NCBI Taxonomy" id="5477"/>
    <lineage>
        <taxon>Eukaryota</taxon>
        <taxon>Fungi</taxon>
        <taxon>Dikarya</taxon>
        <taxon>Ascomycota</taxon>
        <taxon>Saccharomycotina</taxon>
        <taxon>Pichiomycetes</taxon>
        <taxon>Pichiales</taxon>
        <taxon>Pichiaceae</taxon>
        <taxon>Ogataea</taxon>
        <taxon>Ogataea/Candida clade</taxon>
    </lineage>
</organism>
<protein>
    <submittedName>
        <fullName evidence="2">Unnamed protein product</fullName>
    </submittedName>
</protein>
<name>A0A9W6WDT2_CANBO</name>
<reference evidence="2" key="1">
    <citation type="submission" date="2023-04" db="EMBL/GenBank/DDBJ databases">
        <title>Candida boidinii NBRC 10035.</title>
        <authorList>
            <person name="Ichikawa N."/>
            <person name="Sato H."/>
            <person name="Tonouchi N."/>
        </authorList>
    </citation>
    <scope>NUCLEOTIDE SEQUENCE</scope>
    <source>
        <strain evidence="2">NBRC 10035</strain>
    </source>
</reference>
<dbReference type="InterPro" id="IPR021463">
    <property type="entry name" value="Methyltransf_34"/>
</dbReference>
<sequence length="406" mass="46829">MSRRIQRSKARREQQNLESSSNSLDEKFNNLRIGGNRPQKTNTTLIDNDDMEENSLNVGSKLPSQSRFGLEEKTVLQLFENLWISKYASQNNSINLLDDSEGQEIPDIPLSGLLKSIQQVKSDLFNREYLKAWDSDAKREAYAIRWSSSRALAYGCLFAEQRYIRNCLFEKEEDDKEEEDDGEGNVTINQHIKHILCIGAGAGGEVIGLSSMISKFLQKQEINELRANERIFKVHAVDIANWGNIINDIDTYVNENWIKPNNINTAVNKVELKFDNKDVLKMSHEELNLKNLNLITSMFTTNELISESKLETIKFLKTLSTYCSKNCLFLIVESAGSYSNVSIGSKQFPVFFLIDMILCGKRGDENSGAWEIVDENDSIWYRVNKDIDYILKLENMRFFYRLYRKR</sequence>
<feature type="region of interest" description="Disordered" evidence="1">
    <location>
        <begin position="1"/>
        <end position="49"/>
    </location>
</feature>
<accession>A0A9W6WDT2</accession>
<comment type="caution">
    <text evidence="2">The sequence shown here is derived from an EMBL/GenBank/DDBJ whole genome shotgun (WGS) entry which is preliminary data.</text>
</comment>
<dbReference type="AlphaFoldDB" id="A0A9W6WDT2"/>
<evidence type="ECO:0000313" key="2">
    <source>
        <dbReference type="EMBL" id="GME67404.1"/>
    </source>
</evidence>
<evidence type="ECO:0000256" key="1">
    <source>
        <dbReference type="SAM" id="MobiDB-lite"/>
    </source>
</evidence>